<feature type="region of interest" description="Disordered" evidence="1">
    <location>
        <begin position="38"/>
        <end position="78"/>
    </location>
</feature>
<name>A0A397FY90_APHAT</name>
<dbReference type="Proteomes" id="UP000283543">
    <property type="component" value="Unassembled WGS sequence"/>
</dbReference>
<evidence type="ECO:0000256" key="1">
    <source>
        <dbReference type="SAM" id="MobiDB-lite"/>
    </source>
</evidence>
<gene>
    <name evidence="3" type="ORF">DYB31_002144</name>
    <name evidence="2" type="ORF">DYB34_010606</name>
</gene>
<comment type="caution">
    <text evidence="3">The sequence shown here is derived from an EMBL/GenBank/DDBJ whole genome shotgun (WGS) entry which is preliminary data.</text>
</comment>
<feature type="compositionally biased region" description="Basic residues" evidence="1">
    <location>
        <begin position="58"/>
        <end position="78"/>
    </location>
</feature>
<protein>
    <submittedName>
        <fullName evidence="3">Uncharacterized protein</fullName>
    </submittedName>
</protein>
<evidence type="ECO:0000313" key="3">
    <source>
        <dbReference type="EMBL" id="RHZ40424.1"/>
    </source>
</evidence>
<dbReference type="Proteomes" id="UP000266196">
    <property type="component" value="Unassembled WGS sequence"/>
</dbReference>
<dbReference type="EMBL" id="QUTE01002768">
    <property type="protein sequence ID" value="RHZ40424.1"/>
    <property type="molecule type" value="Genomic_DNA"/>
</dbReference>
<organism evidence="3 4">
    <name type="scientific">Aphanomyces astaci</name>
    <name type="common">Crayfish plague agent</name>
    <dbReference type="NCBI Taxonomy" id="112090"/>
    <lineage>
        <taxon>Eukaryota</taxon>
        <taxon>Sar</taxon>
        <taxon>Stramenopiles</taxon>
        <taxon>Oomycota</taxon>
        <taxon>Saprolegniomycetes</taxon>
        <taxon>Saprolegniales</taxon>
        <taxon>Verrucalvaceae</taxon>
        <taxon>Aphanomyces</taxon>
    </lineage>
</organism>
<evidence type="ECO:0000313" key="5">
    <source>
        <dbReference type="Proteomes" id="UP000283543"/>
    </source>
</evidence>
<reference evidence="4 5" key="1">
    <citation type="submission" date="2018-08" db="EMBL/GenBank/DDBJ databases">
        <title>Aphanomyces genome sequencing and annotation.</title>
        <authorList>
            <person name="Minardi D."/>
            <person name="Oidtmann B."/>
            <person name="Van Der Giezen M."/>
            <person name="Studholme D.J."/>
        </authorList>
    </citation>
    <scope>NUCLEOTIDE SEQUENCE [LARGE SCALE GENOMIC DNA]</scope>
    <source>
        <strain evidence="3 4">197901</strain>
        <strain evidence="2 5">Si</strain>
    </source>
</reference>
<accession>A0A397FY90</accession>
<feature type="non-terminal residue" evidence="3">
    <location>
        <position position="118"/>
    </location>
</feature>
<sequence length="118" mass="13462">MGIFFPRNACDVCVGHRRAQYHHHECGHAQLEREIAPRAKSAGPAHARMGAPRERGRPLRRVAKTSGRPAHRRCRRRSTVQSRLVLQLGARDHGRWRAREAHLFCQDQQPPRQVAAAL</sequence>
<proteinExistence type="predicted"/>
<dbReference type="AlphaFoldDB" id="A0A397FY90"/>
<evidence type="ECO:0000313" key="4">
    <source>
        <dbReference type="Proteomes" id="UP000266196"/>
    </source>
</evidence>
<dbReference type="EMBL" id="QUTB01006067">
    <property type="protein sequence ID" value="RHY51829.1"/>
    <property type="molecule type" value="Genomic_DNA"/>
</dbReference>
<evidence type="ECO:0000313" key="2">
    <source>
        <dbReference type="EMBL" id="RHY51829.1"/>
    </source>
</evidence>